<protein>
    <submittedName>
        <fullName evidence="2">GCN5-related N-acetyltransferase</fullName>
    </submittedName>
</protein>
<keyword evidence="3" id="KW-1185">Reference proteome</keyword>
<evidence type="ECO:0000313" key="2">
    <source>
        <dbReference type="EMBL" id="EHQ26147.1"/>
    </source>
</evidence>
<reference evidence="2" key="1">
    <citation type="submission" date="2011-09" db="EMBL/GenBank/DDBJ databases">
        <title>The permanent draft genome of Mucilaginibacter paludis DSM 18603.</title>
        <authorList>
            <consortium name="US DOE Joint Genome Institute (JGI-PGF)"/>
            <person name="Lucas S."/>
            <person name="Han J."/>
            <person name="Lapidus A."/>
            <person name="Bruce D."/>
            <person name="Goodwin L."/>
            <person name="Pitluck S."/>
            <person name="Peters L."/>
            <person name="Kyrpides N."/>
            <person name="Mavromatis K."/>
            <person name="Ivanova N."/>
            <person name="Mikhailova N."/>
            <person name="Held B."/>
            <person name="Detter J.C."/>
            <person name="Tapia R."/>
            <person name="Han C."/>
            <person name="Land M."/>
            <person name="Hauser L."/>
            <person name="Markowitz V."/>
            <person name="Cheng J.-F."/>
            <person name="Hugenholtz P."/>
            <person name="Woyke T."/>
            <person name="Wu D."/>
            <person name="Tindall B."/>
            <person name="Brambilla E."/>
            <person name="Klenk H.-P."/>
            <person name="Eisen J.A."/>
        </authorList>
    </citation>
    <scope>NUCLEOTIDE SEQUENCE [LARGE SCALE GENOMIC DNA]</scope>
    <source>
        <strain evidence="2">DSM 18603</strain>
    </source>
</reference>
<dbReference type="InterPro" id="IPR016181">
    <property type="entry name" value="Acyl_CoA_acyltransferase"/>
</dbReference>
<accession>H1YE84</accession>
<dbReference type="PROSITE" id="PS51186">
    <property type="entry name" value="GNAT"/>
    <property type="match status" value="1"/>
</dbReference>
<gene>
    <name evidence="2" type="ORF">Mucpa_2007</name>
</gene>
<feature type="domain" description="N-acetyltransferase" evidence="1">
    <location>
        <begin position="5"/>
        <end position="148"/>
    </location>
</feature>
<dbReference type="HOGENOM" id="CLU_401623_0_0_10"/>
<dbReference type="AlphaFoldDB" id="H1YE84"/>
<sequence>MQPNIDYAKADHLDSICKIWGLNRATLGLMPRDAFKDCIAKKWILVAESANQIVGYLQFRYTAKNQTLSIVHLCVDISSRGQRISDLLLDKLVDDFKFKARGIKLNCRSDYAQAISFWTRYNFQPKGKLPSRGNNPNVHLVVWWFNFGREDLFSIQKNDKIKAVLDFNIIAKLMDISVTDGVRDEIIQLQSDWLVSEVEYYQTSETTSEIFRDANTVRRDRSKSFLKDFPELNIDKPSIKLVEGELLGIFPGVSDNDRSDRRQVAEFILSGFPYFVTLDDGILKQSKEIFNTYQRKVVTPSTLISEIDLSINAEDYYPNKLSGNNFSLLKLRPDDREEIDNLFLNTGAGEKKSNFISTINDLVAKPTGCVQIVKEADKIVALFGYFEVDDTFIVPVIRTKQYSLRQTIFIQNINDLVKLAINKKKSFIVIDDRYLTSIEKEILVNSGFFYKDDAYIRGIKSGIYQIDELTAELNIISDKIPELKNLISAISGESNLEALELEKLLWPLKISDADIPCFIVPIKPHYAKELFDTKAAKAELFGVQPTLIWSKENVYYRNINPNVEKSPARILWYASSDVNSTRQKGIVCSSYLNEIVVGPAKEVFKKHEKFGVYSWKRDISKLVKEVATKPIKVLRFSDSESFPNVIPLAKVKQILVKYNESDNNFQSPLRIKSTTFMELYAMGNGF</sequence>
<dbReference type="EMBL" id="CM001403">
    <property type="protein sequence ID" value="EHQ26147.1"/>
    <property type="molecule type" value="Genomic_DNA"/>
</dbReference>
<dbReference type="RefSeq" id="WP_008506138.1">
    <property type="nucleotide sequence ID" value="NZ_CM001403.1"/>
</dbReference>
<organism evidence="2 3">
    <name type="scientific">Mucilaginibacter paludis DSM 18603</name>
    <dbReference type="NCBI Taxonomy" id="714943"/>
    <lineage>
        <taxon>Bacteria</taxon>
        <taxon>Pseudomonadati</taxon>
        <taxon>Bacteroidota</taxon>
        <taxon>Sphingobacteriia</taxon>
        <taxon>Sphingobacteriales</taxon>
        <taxon>Sphingobacteriaceae</taxon>
        <taxon>Mucilaginibacter</taxon>
    </lineage>
</organism>
<dbReference type="OrthoDB" id="226313at2"/>
<dbReference type="InterPro" id="IPR000182">
    <property type="entry name" value="GNAT_dom"/>
</dbReference>
<dbReference type="GO" id="GO:0016747">
    <property type="term" value="F:acyltransferase activity, transferring groups other than amino-acyl groups"/>
    <property type="evidence" value="ECO:0007669"/>
    <property type="project" value="InterPro"/>
</dbReference>
<dbReference type="STRING" id="714943.Mucpa_2007"/>
<evidence type="ECO:0000259" key="1">
    <source>
        <dbReference type="PROSITE" id="PS51186"/>
    </source>
</evidence>
<evidence type="ECO:0000313" key="3">
    <source>
        <dbReference type="Proteomes" id="UP000002774"/>
    </source>
</evidence>
<dbReference type="eggNOG" id="COG0456">
    <property type="taxonomic scope" value="Bacteria"/>
</dbReference>
<dbReference type="Proteomes" id="UP000002774">
    <property type="component" value="Chromosome"/>
</dbReference>
<dbReference type="Pfam" id="PF13508">
    <property type="entry name" value="Acetyltransf_7"/>
    <property type="match status" value="1"/>
</dbReference>
<name>H1YE84_9SPHI</name>
<dbReference type="SUPFAM" id="SSF55729">
    <property type="entry name" value="Acyl-CoA N-acyltransferases (Nat)"/>
    <property type="match status" value="1"/>
</dbReference>
<dbReference type="Gene3D" id="3.40.630.30">
    <property type="match status" value="1"/>
</dbReference>
<proteinExistence type="predicted"/>